<evidence type="ECO:0000313" key="4">
    <source>
        <dbReference type="Proteomes" id="UP000316079"/>
    </source>
</evidence>
<name>A0A553MYM3_9TELE</name>
<keyword evidence="1" id="KW-0472">Membrane</keyword>
<evidence type="ECO:0008006" key="5">
    <source>
        <dbReference type="Google" id="ProtNLM"/>
    </source>
</evidence>
<dbReference type="Gene3D" id="2.60.40.10">
    <property type="entry name" value="Immunoglobulins"/>
    <property type="match status" value="1"/>
</dbReference>
<feature type="chain" id="PRO_5021870842" description="Immunoglobulin V-set domain-containing protein" evidence="2">
    <location>
        <begin position="20"/>
        <end position="207"/>
    </location>
</feature>
<dbReference type="PANTHER" id="PTHR47011">
    <property type="entry name" value="CD226 ANTIGEN"/>
    <property type="match status" value="1"/>
</dbReference>
<dbReference type="GO" id="GO:0002729">
    <property type="term" value="P:positive regulation of natural killer cell cytokine production"/>
    <property type="evidence" value="ECO:0007669"/>
    <property type="project" value="InterPro"/>
</dbReference>
<accession>A0A553MYM3</accession>
<dbReference type="Proteomes" id="UP000316079">
    <property type="component" value="Unassembled WGS sequence"/>
</dbReference>
<feature type="signal peptide" evidence="2">
    <location>
        <begin position="1"/>
        <end position="19"/>
    </location>
</feature>
<sequence length="207" mass="23318">MSINLRVLLVLGFLESGNSNSDVSISQTWVGEGRDITCILRGNENISQINWEIQQGRNRTILGIDNPDHGIHIMPEYKAQVELQGRPFPHSSSSLHIKRAVIKSICCIFITFPSGHLEKCMEIREEVTSINMSVIKGFTGVPEQKMGFFGHLGVIVIGTIGSLFILTFLFYICQKHNCARRKSFKIRTFQTQSTAEVRVFNSCKIND</sequence>
<dbReference type="EMBL" id="SRMA01027197">
    <property type="protein sequence ID" value="TRY58267.1"/>
    <property type="molecule type" value="Genomic_DNA"/>
</dbReference>
<keyword evidence="1" id="KW-1133">Transmembrane helix</keyword>
<reference evidence="3 4" key="1">
    <citation type="journal article" date="2019" name="Sci. Data">
        <title>Hybrid genome assembly and annotation of Danionella translucida.</title>
        <authorList>
            <person name="Kadobianskyi M."/>
            <person name="Schulze L."/>
            <person name="Schuelke M."/>
            <person name="Judkewitz B."/>
        </authorList>
    </citation>
    <scope>NUCLEOTIDE SEQUENCE [LARGE SCALE GENOMIC DNA]</scope>
    <source>
        <strain evidence="3 4">Bolton</strain>
    </source>
</reference>
<evidence type="ECO:0000313" key="3">
    <source>
        <dbReference type="EMBL" id="TRY58267.1"/>
    </source>
</evidence>
<organism evidence="3 4">
    <name type="scientific">Danionella cerebrum</name>
    <dbReference type="NCBI Taxonomy" id="2873325"/>
    <lineage>
        <taxon>Eukaryota</taxon>
        <taxon>Metazoa</taxon>
        <taxon>Chordata</taxon>
        <taxon>Craniata</taxon>
        <taxon>Vertebrata</taxon>
        <taxon>Euteleostomi</taxon>
        <taxon>Actinopterygii</taxon>
        <taxon>Neopterygii</taxon>
        <taxon>Teleostei</taxon>
        <taxon>Ostariophysi</taxon>
        <taxon>Cypriniformes</taxon>
        <taxon>Danionidae</taxon>
        <taxon>Danioninae</taxon>
        <taxon>Danionella</taxon>
    </lineage>
</organism>
<keyword evidence="4" id="KW-1185">Reference proteome</keyword>
<proteinExistence type="predicted"/>
<protein>
    <recommendedName>
        <fullName evidence="5">Immunoglobulin V-set domain-containing protein</fullName>
    </recommendedName>
</protein>
<dbReference type="GO" id="GO:0050839">
    <property type="term" value="F:cell adhesion molecule binding"/>
    <property type="evidence" value="ECO:0007669"/>
    <property type="project" value="TreeGrafter"/>
</dbReference>
<dbReference type="OrthoDB" id="8749387at2759"/>
<keyword evidence="1" id="KW-0812">Transmembrane</keyword>
<dbReference type="PANTHER" id="PTHR47011:SF1">
    <property type="entry name" value="CD226 ANTIGEN"/>
    <property type="match status" value="1"/>
</dbReference>
<feature type="transmembrane region" description="Helical" evidence="1">
    <location>
        <begin position="148"/>
        <end position="173"/>
    </location>
</feature>
<evidence type="ECO:0000256" key="2">
    <source>
        <dbReference type="SAM" id="SignalP"/>
    </source>
</evidence>
<gene>
    <name evidence="3" type="ORF">DNTS_031036</name>
</gene>
<keyword evidence="2" id="KW-0732">Signal</keyword>
<dbReference type="GO" id="GO:0009897">
    <property type="term" value="C:external side of plasma membrane"/>
    <property type="evidence" value="ECO:0007669"/>
    <property type="project" value="TreeGrafter"/>
</dbReference>
<dbReference type="InterPro" id="IPR042842">
    <property type="entry name" value="CD226"/>
</dbReference>
<dbReference type="InterPro" id="IPR013783">
    <property type="entry name" value="Ig-like_fold"/>
</dbReference>
<comment type="caution">
    <text evidence="3">The sequence shown here is derived from an EMBL/GenBank/DDBJ whole genome shotgun (WGS) entry which is preliminary data.</text>
</comment>
<dbReference type="AlphaFoldDB" id="A0A553MYM3"/>
<dbReference type="GO" id="GO:0002891">
    <property type="term" value="P:positive regulation of immunoglobulin mediated immune response"/>
    <property type="evidence" value="ECO:0007669"/>
    <property type="project" value="TreeGrafter"/>
</dbReference>
<evidence type="ECO:0000256" key="1">
    <source>
        <dbReference type="SAM" id="Phobius"/>
    </source>
</evidence>